<evidence type="ECO:0000313" key="3">
    <source>
        <dbReference type="Proteomes" id="UP000824260"/>
    </source>
</evidence>
<dbReference type="EMBL" id="DVFZ01000097">
    <property type="protein sequence ID" value="HIQ83400.1"/>
    <property type="molecule type" value="Genomic_DNA"/>
</dbReference>
<proteinExistence type="predicted"/>
<organism evidence="2 3">
    <name type="scientific">Candidatus Pullichristensenella stercorigallinarum</name>
    <dbReference type="NCBI Taxonomy" id="2840909"/>
    <lineage>
        <taxon>Bacteria</taxon>
        <taxon>Bacillati</taxon>
        <taxon>Bacillota</taxon>
        <taxon>Clostridia</taxon>
        <taxon>Candidatus Pullichristensenella</taxon>
    </lineage>
</organism>
<dbReference type="Proteomes" id="UP000824260">
    <property type="component" value="Unassembled WGS sequence"/>
</dbReference>
<dbReference type="PANTHER" id="PTHR43464:SF89">
    <property type="entry name" value="METHYLTRANSFERASE"/>
    <property type="match status" value="1"/>
</dbReference>
<keyword evidence="2" id="KW-0808">Transferase</keyword>
<comment type="caution">
    <text evidence="2">The sequence shown here is derived from an EMBL/GenBank/DDBJ whole genome shotgun (WGS) entry which is preliminary data.</text>
</comment>
<reference evidence="2" key="1">
    <citation type="submission" date="2020-10" db="EMBL/GenBank/DDBJ databases">
        <authorList>
            <person name="Gilroy R."/>
        </authorList>
    </citation>
    <scope>NUCLEOTIDE SEQUENCE</scope>
    <source>
        <strain evidence="2">ChiSjej6B24-2974</strain>
    </source>
</reference>
<accession>A0A9D0ZMU3</accession>
<dbReference type="InterPro" id="IPR029063">
    <property type="entry name" value="SAM-dependent_MTases_sf"/>
</dbReference>
<dbReference type="GO" id="GO:0010420">
    <property type="term" value="F:polyprenyldihydroxybenzoate methyltransferase activity"/>
    <property type="evidence" value="ECO:0007669"/>
    <property type="project" value="TreeGrafter"/>
</dbReference>
<dbReference type="PANTHER" id="PTHR43464">
    <property type="entry name" value="METHYLTRANSFERASE"/>
    <property type="match status" value="1"/>
</dbReference>
<reference evidence="2" key="2">
    <citation type="journal article" date="2021" name="PeerJ">
        <title>Extensive microbial diversity within the chicken gut microbiome revealed by metagenomics and culture.</title>
        <authorList>
            <person name="Gilroy R."/>
            <person name="Ravi A."/>
            <person name="Getino M."/>
            <person name="Pursley I."/>
            <person name="Horton D.L."/>
            <person name="Alikhan N.F."/>
            <person name="Baker D."/>
            <person name="Gharbi K."/>
            <person name="Hall N."/>
            <person name="Watson M."/>
            <person name="Adriaenssens E.M."/>
            <person name="Foster-Nyarko E."/>
            <person name="Jarju S."/>
            <person name="Secka A."/>
            <person name="Antonio M."/>
            <person name="Oren A."/>
            <person name="Chaudhuri R.R."/>
            <person name="La Ragione R."/>
            <person name="Hildebrand F."/>
            <person name="Pallen M.J."/>
        </authorList>
    </citation>
    <scope>NUCLEOTIDE SEQUENCE</scope>
    <source>
        <strain evidence="2">ChiSjej6B24-2974</strain>
    </source>
</reference>
<dbReference type="Gene3D" id="3.40.50.150">
    <property type="entry name" value="Vaccinia Virus protein VP39"/>
    <property type="match status" value="1"/>
</dbReference>
<dbReference type="GO" id="GO:0032259">
    <property type="term" value="P:methylation"/>
    <property type="evidence" value="ECO:0007669"/>
    <property type="project" value="UniProtKB-KW"/>
</dbReference>
<dbReference type="Gene3D" id="2.20.25.110">
    <property type="entry name" value="S-adenosyl-L-methionine-dependent methyltransferases"/>
    <property type="match status" value="1"/>
</dbReference>
<feature type="domain" description="Methyltransferase" evidence="1">
    <location>
        <begin position="42"/>
        <end position="136"/>
    </location>
</feature>
<evidence type="ECO:0000259" key="1">
    <source>
        <dbReference type="Pfam" id="PF13649"/>
    </source>
</evidence>
<keyword evidence="2" id="KW-0489">Methyltransferase</keyword>
<sequence>MRSYDALCEVYDLFADDFDYPKWAEYYRALLRRAGVEAQSLVDAGCGTGLMTVELAREGARVVGVDVSEGMLRAAAEKLRREGVRATLAKQDMCHLSTPRPVDAVICACDGVNYLLSAERVRAFFRAAYAAIRPGGALAFDISSRYKLETQLGNAFFGEERDEAAYLWENRLDAQRHIVRMDITFFVREADGRYRRFQETHEQRAHSAKEIAAWLSAEGFEGVEIFGDQTFDFPAAEDMRIHFLARRP</sequence>
<evidence type="ECO:0000313" key="2">
    <source>
        <dbReference type="EMBL" id="HIQ83400.1"/>
    </source>
</evidence>
<dbReference type="Pfam" id="PF13649">
    <property type="entry name" value="Methyltransf_25"/>
    <property type="match status" value="1"/>
</dbReference>
<dbReference type="CDD" id="cd02440">
    <property type="entry name" value="AdoMet_MTases"/>
    <property type="match status" value="1"/>
</dbReference>
<name>A0A9D0ZMU3_9FIRM</name>
<dbReference type="InterPro" id="IPR041698">
    <property type="entry name" value="Methyltransf_25"/>
</dbReference>
<protein>
    <submittedName>
        <fullName evidence="2">Methyltransferase domain-containing protein</fullName>
    </submittedName>
</protein>
<gene>
    <name evidence="2" type="ORF">IAA52_09910</name>
</gene>
<dbReference type="AlphaFoldDB" id="A0A9D0ZMU3"/>
<dbReference type="SUPFAM" id="SSF53335">
    <property type="entry name" value="S-adenosyl-L-methionine-dependent methyltransferases"/>
    <property type="match status" value="1"/>
</dbReference>